<sequence length="298" mass="31367">MLGPGPKPFPKPPLPTLALSWGTLPCPSVGTGCHRLLPIPIPPPSGAHSPSCARRWGLLPTPPPSRDVRPVPVPGGCRALPLTQALQLPGRESPAPQRRGGKEGRIPATSCVRSHVGRGMPAPGSPPGASILPGMEVLRPPRFSPQWPWTPPCARAGVHGPTECRGPRCLPALPGPARSPGAMYPCSLGPWVRAQGDTYQVVADVSQYEPPDIVVTTSNGHVAIRAEKVAEDGTVCDTFTHQCRLPEDTDPLSVSCALTEAGMLLITARRRTGTRPSEPPQPLYRSEATLGAGPVRGQ</sequence>
<dbReference type="InterPro" id="IPR008978">
    <property type="entry name" value="HSP20-like_chaperone"/>
</dbReference>
<dbReference type="Ensembl" id="ENSAPLT00000033658.1">
    <property type="protein sequence ID" value="ENSAPLP00000022199.1"/>
    <property type="gene ID" value="ENSAPLG00000029967.1"/>
</dbReference>
<dbReference type="PROSITE" id="PS01031">
    <property type="entry name" value="SHSP"/>
    <property type="match status" value="1"/>
</dbReference>
<reference evidence="5" key="3">
    <citation type="submission" date="2025-09" db="UniProtKB">
        <authorList>
            <consortium name="Ensembl"/>
        </authorList>
    </citation>
    <scope>IDENTIFICATION</scope>
</reference>
<evidence type="ECO:0000256" key="1">
    <source>
        <dbReference type="PROSITE-ProRule" id="PRU00285"/>
    </source>
</evidence>
<feature type="region of interest" description="Disordered" evidence="3">
    <location>
        <begin position="269"/>
        <end position="298"/>
    </location>
</feature>
<comment type="similarity">
    <text evidence="1 2">Belongs to the small heat shock protein (HSP20) family.</text>
</comment>
<accession>A0A493T8D5</accession>
<reference evidence="5" key="2">
    <citation type="submission" date="2025-08" db="UniProtKB">
        <authorList>
            <consortium name="Ensembl"/>
        </authorList>
    </citation>
    <scope>IDENTIFICATION</scope>
</reference>
<dbReference type="SUPFAM" id="SSF49764">
    <property type="entry name" value="HSP20-like chaperones"/>
    <property type="match status" value="1"/>
</dbReference>
<dbReference type="InterPro" id="IPR002068">
    <property type="entry name" value="A-crystallin/Hsp20_dom"/>
</dbReference>
<feature type="region of interest" description="Disordered" evidence="3">
    <location>
        <begin position="83"/>
        <end position="106"/>
    </location>
</feature>
<dbReference type="PROSITE" id="PS51257">
    <property type="entry name" value="PROKAR_LIPOPROTEIN"/>
    <property type="match status" value="1"/>
</dbReference>
<organism evidence="5 6">
    <name type="scientific">Anas platyrhynchos platyrhynchos</name>
    <name type="common">Northern mallard</name>
    <dbReference type="NCBI Taxonomy" id="8840"/>
    <lineage>
        <taxon>Eukaryota</taxon>
        <taxon>Metazoa</taxon>
        <taxon>Chordata</taxon>
        <taxon>Craniata</taxon>
        <taxon>Vertebrata</taxon>
        <taxon>Euteleostomi</taxon>
        <taxon>Archelosauria</taxon>
        <taxon>Archosauria</taxon>
        <taxon>Dinosauria</taxon>
        <taxon>Saurischia</taxon>
        <taxon>Theropoda</taxon>
        <taxon>Coelurosauria</taxon>
        <taxon>Aves</taxon>
        <taxon>Neognathae</taxon>
        <taxon>Galloanserae</taxon>
        <taxon>Anseriformes</taxon>
        <taxon>Anatidae</taxon>
        <taxon>Anatinae</taxon>
        <taxon>Anas</taxon>
    </lineage>
</organism>
<reference evidence="5 6" key="1">
    <citation type="submission" date="2017-10" db="EMBL/GenBank/DDBJ databases">
        <title>A new Pekin duck reference genome.</title>
        <authorList>
            <person name="Hou Z.-C."/>
            <person name="Zhou Z.-K."/>
            <person name="Zhu F."/>
            <person name="Hou S.-S."/>
        </authorList>
    </citation>
    <scope>NUCLEOTIDE SEQUENCE [LARGE SCALE GENOMIC DNA]</scope>
</reference>
<protein>
    <recommendedName>
        <fullName evidence="4">SHSP domain-containing protein</fullName>
    </recommendedName>
</protein>
<dbReference type="PANTHER" id="PTHR46907:SF1">
    <property type="entry name" value="HEAT SHOCK PROTEIN FAMILY B (SMALL) MEMBER 7"/>
    <property type="match status" value="1"/>
</dbReference>
<dbReference type="STRING" id="8840.ENSAPLP00000022199"/>
<evidence type="ECO:0000259" key="4">
    <source>
        <dbReference type="PROSITE" id="PS01031"/>
    </source>
</evidence>
<name>A0A493T8D5_ANAPP</name>
<dbReference type="Pfam" id="PF00011">
    <property type="entry name" value="HSP20"/>
    <property type="match status" value="1"/>
</dbReference>
<dbReference type="Gene3D" id="2.60.40.790">
    <property type="match status" value="1"/>
</dbReference>
<dbReference type="AlphaFoldDB" id="A0A493T8D5"/>
<evidence type="ECO:0000256" key="3">
    <source>
        <dbReference type="SAM" id="MobiDB-lite"/>
    </source>
</evidence>
<keyword evidence="6" id="KW-1185">Reference proteome</keyword>
<feature type="domain" description="SHSP" evidence="4">
    <location>
        <begin position="177"/>
        <end position="286"/>
    </location>
</feature>
<proteinExistence type="inferred from homology"/>
<dbReference type="Proteomes" id="UP000016666">
    <property type="component" value="Chromosome 9"/>
</dbReference>
<evidence type="ECO:0000313" key="6">
    <source>
        <dbReference type="Proteomes" id="UP000016666"/>
    </source>
</evidence>
<dbReference type="PANTHER" id="PTHR46907">
    <property type="entry name" value="HEAT SHOCK PROTEIN BETA-7-RELATED"/>
    <property type="match status" value="1"/>
</dbReference>
<dbReference type="GeneTree" id="ENSGT00390000010674"/>
<evidence type="ECO:0000313" key="5">
    <source>
        <dbReference type="Ensembl" id="ENSAPLP00000022199.1"/>
    </source>
</evidence>
<evidence type="ECO:0000256" key="2">
    <source>
        <dbReference type="RuleBase" id="RU003616"/>
    </source>
</evidence>